<dbReference type="KEGG" id="asan:AWM72_00110"/>
<dbReference type="SUPFAM" id="SSF47413">
    <property type="entry name" value="lambda repressor-like DNA-binding domains"/>
    <property type="match status" value="1"/>
</dbReference>
<feature type="domain" description="HTH cro/C1-type" evidence="1">
    <location>
        <begin position="7"/>
        <end position="59"/>
    </location>
</feature>
<dbReference type="InterPro" id="IPR010982">
    <property type="entry name" value="Lambda_DNA-bd_dom_sf"/>
</dbReference>
<dbReference type="CDD" id="cd00093">
    <property type="entry name" value="HTH_XRE"/>
    <property type="match status" value="1"/>
</dbReference>
<gene>
    <name evidence="2" type="ORF">AWM72_00110</name>
</gene>
<evidence type="ECO:0000259" key="1">
    <source>
        <dbReference type="PROSITE" id="PS50943"/>
    </source>
</evidence>
<name>A0A0X8F9K8_9LACT</name>
<dbReference type="Proteomes" id="UP000069912">
    <property type="component" value="Chromosome"/>
</dbReference>
<dbReference type="SMART" id="SM00530">
    <property type="entry name" value="HTH_XRE"/>
    <property type="match status" value="1"/>
</dbReference>
<dbReference type="Pfam" id="PF01381">
    <property type="entry name" value="HTH_3"/>
    <property type="match status" value="1"/>
</dbReference>
<dbReference type="EMBL" id="CP014160">
    <property type="protein sequence ID" value="AMB93284.1"/>
    <property type="molecule type" value="Genomic_DNA"/>
</dbReference>
<evidence type="ECO:0000313" key="2">
    <source>
        <dbReference type="EMBL" id="AMB93284.1"/>
    </source>
</evidence>
<protein>
    <submittedName>
        <fullName evidence="2">Cro/Cl family transcriptional regulator</fullName>
    </submittedName>
</protein>
<proteinExistence type="predicted"/>
<dbReference type="RefSeq" id="WP_067971409.1">
    <property type="nucleotide sequence ID" value="NZ_CAJHKM010000003.1"/>
</dbReference>
<keyword evidence="3" id="KW-1185">Reference proteome</keyword>
<dbReference type="PROSITE" id="PS50943">
    <property type="entry name" value="HTH_CROC1"/>
    <property type="match status" value="1"/>
</dbReference>
<reference evidence="3" key="2">
    <citation type="submission" date="2016-01" db="EMBL/GenBank/DDBJ databases">
        <title>Six Aerococcus type strain genome sequencing and assembly using PacBio and Illumina Hiseq.</title>
        <authorList>
            <person name="Carkaci D."/>
            <person name="Dargis R."/>
            <person name="Nielsen X.C."/>
            <person name="Skovgaard O."/>
            <person name="Fuursted K."/>
            <person name="Christensen J.J."/>
        </authorList>
    </citation>
    <scope>NUCLEOTIDE SEQUENCE [LARGE SCALE GENOMIC DNA]</scope>
    <source>
        <strain evidence="3">CCUG43001</strain>
    </source>
</reference>
<dbReference type="AlphaFoldDB" id="A0A0X8F9K8"/>
<evidence type="ECO:0000313" key="3">
    <source>
        <dbReference type="Proteomes" id="UP000069912"/>
    </source>
</evidence>
<dbReference type="InterPro" id="IPR001387">
    <property type="entry name" value="Cro/C1-type_HTH"/>
</dbReference>
<organism evidence="2 3">
    <name type="scientific">Aerococcus sanguinicola</name>
    <dbReference type="NCBI Taxonomy" id="119206"/>
    <lineage>
        <taxon>Bacteria</taxon>
        <taxon>Bacillati</taxon>
        <taxon>Bacillota</taxon>
        <taxon>Bacilli</taxon>
        <taxon>Lactobacillales</taxon>
        <taxon>Aerococcaceae</taxon>
        <taxon>Aerococcus</taxon>
    </lineage>
</organism>
<accession>A0A0X8F9K8</accession>
<sequence>MTVFDRIKELANKQGIPITLLEEQLNLGKNSLYGWKKRKPSSENLEKVADYFNVSTDYLLSRTDNPKVNHNDNTKIAAHIEDDLTEDELEEVKQFIEYIKFKSK</sequence>
<dbReference type="Gene3D" id="1.10.260.40">
    <property type="entry name" value="lambda repressor-like DNA-binding domains"/>
    <property type="match status" value="1"/>
</dbReference>
<dbReference type="GO" id="GO:0003677">
    <property type="term" value="F:DNA binding"/>
    <property type="evidence" value="ECO:0007669"/>
    <property type="project" value="InterPro"/>
</dbReference>
<reference evidence="2 3" key="1">
    <citation type="journal article" date="2016" name="Genome Announc.">
        <title>Complete Genome Sequences of Aerococcus christensenii CCUG 28831T, Aerococcus sanguinicola CCUG 43001T, Aerococcus urinae CCUG 36881T, Aerococcus urinaeequi CCUG 28094T, Aerococcus urinaehominis CCUG 42038 BT, and Aerococcus viridans CCUG 4311T.</title>
        <authorList>
            <person name="Carkaci D."/>
            <person name="Dargis R."/>
            <person name="Nielsen X.C."/>
            <person name="Skovgaard O."/>
            <person name="Fuursted K."/>
            <person name="Christensen J.J."/>
        </authorList>
    </citation>
    <scope>NUCLEOTIDE SEQUENCE [LARGE SCALE GENOMIC DNA]</scope>
    <source>
        <strain evidence="2 3">CCUG43001</strain>
    </source>
</reference>
<dbReference type="GeneID" id="92902476"/>